<dbReference type="InterPro" id="IPR036388">
    <property type="entry name" value="WH-like_DNA-bd_sf"/>
</dbReference>
<sequence length="124" mass="14295">MDFNEDRPIFLQLAEIFIHELVSGQIKKSEKLPSVREIAKTYKVNPNTVARSIDELVGTGLFEVKRGMGTYVIDDEAIIKEKRRSYIKKRIKTTLEEFENLGIDKSEFINLIMENNNGDNSDSR</sequence>
<dbReference type="CDD" id="cd07377">
    <property type="entry name" value="WHTH_GntR"/>
    <property type="match status" value="1"/>
</dbReference>
<dbReference type="SUPFAM" id="SSF46785">
    <property type="entry name" value="Winged helix' DNA-binding domain"/>
    <property type="match status" value="1"/>
</dbReference>
<keyword evidence="1" id="KW-0805">Transcription regulation</keyword>
<dbReference type="PROSITE" id="PS50949">
    <property type="entry name" value="HTH_GNTR"/>
    <property type="match status" value="1"/>
</dbReference>
<evidence type="ECO:0000313" key="5">
    <source>
        <dbReference type="EMBL" id="PVY94839.1"/>
    </source>
</evidence>
<reference evidence="5 6" key="1">
    <citation type="submission" date="2018-04" db="EMBL/GenBank/DDBJ databases">
        <title>Genomic Encyclopedia of Type Strains, Phase IV (KMG-IV): sequencing the most valuable type-strain genomes for metagenomic binning, comparative biology and taxonomic classification.</title>
        <authorList>
            <person name="Goeker M."/>
        </authorList>
    </citation>
    <scope>NUCLEOTIDE SEQUENCE [LARGE SCALE GENOMIC DNA]</scope>
    <source>
        <strain evidence="5 6">DSM 20705</strain>
    </source>
</reference>
<comment type="caution">
    <text evidence="5">The sequence shown here is derived from an EMBL/GenBank/DDBJ whole genome shotgun (WGS) entry which is preliminary data.</text>
</comment>
<dbReference type="GO" id="GO:0003677">
    <property type="term" value="F:DNA binding"/>
    <property type="evidence" value="ECO:0007669"/>
    <property type="project" value="UniProtKB-KW"/>
</dbReference>
<accession>A0A2U1E581</accession>
<gene>
    <name evidence="5" type="ORF">C7381_10377</name>
</gene>
<dbReference type="Pfam" id="PF00392">
    <property type="entry name" value="GntR"/>
    <property type="match status" value="1"/>
</dbReference>
<evidence type="ECO:0000313" key="6">
    <source>
        <dbReference type="Proteomes" id="UP000245793"/>
    </source>
</evidence>
<dbReference type="GO" id="GO:0003700">
    <property type="term" value="F:DNA-binding transcription factor activity"/>
    <property type="evidence" value="ECO:0007669"/>
    <property type="project" value="InterPro"/>
</dbReference>
<dbReference type="PANTHER" id="PTHR38445">
    <property type="entry name" value="HTH-TYPE TRANSCRIPTIONAL REPRESSOR YTRA"/>
    <property type="match status" value="1"/>
</dbReference>
<keyword evidence="3" id="KW-0804">Transcription</keyword>
<protein>
    <submittedName>
        <fullName evidence="5">DNA-binding transcriptional regulator YhcF (GntR family)</fullName>
    </submittedName>
</protein>
<proteinExistence type="predicted"/>
<dbReference type="SMART" id="SM00345">
    <property type="entry name" value="HTH_GNTR"/>
    <property type="match status" value="1"/>
</dbReference>
<evidence type="ECO:0000256" key="1">
    <source>
        <dbReference type="ARBA" id="ARBA00023015"/>
    </source>
</evidence>
<organism evidence="5 6">
    <name type="scientific">Ezakiella coagulans</name>
    <dbReference type="NCBI Taxonomy" id="46507"/>
    <lineage>
        <taxon>Bacteria</taxon>
        <taxon>Bacillati</taxon>
        <taxon>Bacillota</taxon>
        <taxon>Tissierellia</taxon>
        <taxon>Ezakiella</taxon>
    </lineage>
</organism>
<evidence type="ECO:0000256" key="3">
    <source>
        <dbReference type="ARBA" id="ARBA00023163"/>
    </source>
</evidence>
<keyword evidence="2 5" id="KW-0238">DNA-binding</keyword>
<name>A0A2U1E581_9FIRM</name>
<dbReference type="InterPro" id="IPR000524">
    <property type="entry name" value="Tscrpt_reg_HTH_GntR"/>
</dbReference>
<dbReference type="Proteomes" id="UP000245793">
    <property type="component" value="Unassembled WGS sequence"/>
</dbReference>
<dbReference type="AlphaFoldDB" id="A0A2U1E581"/>
<evidence type="ECO:0000259" key="4">
    <source>
        <dbReference type="PROSITE" id="PS50949"/>
    </source>
</evidence>
<keyword evidence="6" id="KW-1185">Reference proteome</keyword>
<feature type="domain" description="HTH gntR-type" evidence="4">
    <location>
        <begin position="7"/>
        <end position="75"/>
    </location>
</feature>
<dbReference type="InterPro" id="IPR036390">
    <property type="entry name" value="WH_DNA-bd_sf"/>
</dbReference>
<dbReference type="RefSeq" id="WP_034546056.1">
    <property type="nucleotide sequence ID" value="NZ_CAUPJO010000001.1"/>
</dbReference>
<evidence type="ECO:0000256" key="2">
    <source>
        <dbReference type="ARBA" id="ARBA00023125"/>
    </source>
</evidence>
<dbReference type="EMBL" id="QEKV01000003">
    <property type="protein sequence ID" value="PVY94839.1"/>
    <property type="molecule type" value="Genomic_DNA"/>
</dbReference>
<dbReference type="Gene3D" id="1.10.10.10">
    <property type="entry name" value="Winged helix-like DNA-binding domain superfamily/Winged helix DNA-binding domain"/>
    <property type="match status" value="1"/>
</dbReference>
<dbReference type="PANTHER" id="PTHR38445:SF9">
    <property type="entry name" value="HTH-TYPE TRANSCRIPTIONAL REPRESSOR YTRA"/>
    <property type="match status" value="1"/>
</dbReference>